<name>C7ZER0_FUSV7</name>
<dbReference type="EMBL" id="GG698922">
    <property type="protein sequence ID" value="EEU37420.1"/>
    <property type="molecule type" value="Genomic_DNA"/>
</dbReference>
<proteinExistence type="predicted"/>
<dbReference type="VEuPathDB" id="FungiDB:NECHADRAFT_97068"/>
<gene>
    <name evidence="1" type="ORF">NECHADRAFT_97068</name>
</gene>
<keyword evidence="2" id="KW-1185">Reference proteome</keyword>
<protein>
    <submittedName>
        <fullName evidence="1">Uncharacterized protein</fullName>
    </submittedName>
</protein>
<evidence type="ECO:0000313" key="2">
    <source>
        <dbReference type="Proteomes" id="UP000005206"/>
    </source>
</evidence>
<dbReference type="KEGG" id="nhe:NECHADRAFT_97068"/>
<accession>C7ZER0</accession>
<dbReference type="Proteomes" id="UP000005206">
    <property type="component" value="Chromosome 11"/>
</dbReference>
<dbReference type="OrthoDB" id="3235083at2759"/>
<dbReference type="RefSeq" id="XP_003043133.1">
    <property type="nucleotide sequence ID" value="XM_003043087.1"/>
</dbReference>
<reference evidence="1 2" key="1">
    <citation type="journal article" date="2009" name="PLoS Genet.">
        <title>The genome of Nectria haematococca: contribution of supernumerary chromosomes to gene expansion.</title>
        <authorList>
            <person name="Coleman J.J."/>
            <person name="Rounsley S.D."/>
            <person name="Rodriguez-Carres M."/>
            <person name="Kuo A."/>
            <person name="Wasmann C.C."/>
            <person name="Grimwood J."/>
            <person name="Schmutz J."/>
            <person name="Taga M."/>
            <person name="White G.J."/>
            <person name="Zhou S."/>
            <person name="Schwartz D.C."/>
            <person name="Freitag M."/>
            <person name="Ma L.J."/>
            <person name="Danchin E.G."/>
            <person name="Henrissat B."/>
            <person name="Coutinho P.M."/>
            <person name="Nelson D.R."/>
            <person name="Straney D."/>
            <person name="Napoli C.A."/>
            <person name="Barker B.M."/>
            <person name="Gribskov M."/>
            <person name="Rep M."/>
            <person name="Kroken S."/>
            <person name="Molnar I."/>
            <person name="Rensing C."/>
            <person name="Kennell J.C."/>
            <person name="Zamora J."/>
            <person name="Farman M.L."/>
            <person name="Selker E.U."/>
            <person name="Salamov A."/>
            <person name="Shapiro H."/>
            <person name="Pangilinan J."/>
            <person name="Lindquist E."/>
            <person name="Lamers C."/>
            <person name="Grigoriev I.V."/>
            <person name="Geiser D.M."/>
            <person name="Covert S.F."/>
            <person name="Temporini E."/>
            <person name="Vanetten H.D."/>
        </authorList>
    </citation>
    <scope>NUCLEOTIDE SEQUENCE [LARGE SCALE GENOMIC DNA]</scope>
    <source>
        <strain evidence="2">ATCC MYA-4622 / CBS 123669 / FGSC 9596 / NRRL 45880 / 77-13-4</strain>
    </source>
</reference>
<evidence type="ECO:0000313" key="1">
    <source>
        <dbReference type="EMBL" id="EEU37420.1"/>
    </source>
</evidence>
<sequence>MVAIKQDSELMTNYVSANPIPAGERFAVFRDADGEPGVFALSEDLYLYLVMVIDGKADKVDFGNTSGIVPEGVKVQAFAVVQAPDSTLDICIATPGTGETSTFTLLHNITLAELKGSIPSSKVMRGSNFPSVHHIFMTNKSTDTKRTMPLAMVAFKRPDRIVDTEDLRFVQFGTSATLLGKWDLATNPKKILDVSLGTCALGDGAFVLYQGFTGASHIQFKFFTGSTMVVEPHCPAGATCISSYVDPNSHQSILLVGGQNVTAFKAKEYCSPKGTGTPIETGDLVGSIKDLQVSQSGETLRFWYTTEADAVHYYTTKSTSLSNGKVTPILPEGQGGRISSMISLNSADKHAGSPALVSSLLSVDENGNLTLLQQDSASQLWQKYPFWHASTENVIELRGYMLRMHAVANNDNESSLIPGCWLRVSSSGVVRCIVNGRHASLSPVPQWHQTDAKGVLNIMLQNDDATCHQFAADLFRAAKPGSPETSLKNPILDPSRKMIKKLDGVKTADDVAQLRKPDGTRLVPNASHDDLKAAADSISTLVDQAHKFHEGTQQQFSSFRFFSLGDLVDDLEGAWNWVEEKLKDAVKWGCDFIEDVGGRVWAFIIKIGDEVFKFALKTVSSIVKAITWVFKKLGALLQDIIDFFGYLFGWNDILDTADSISAGFNVALDYGQELLDKSELKIDSWLEDLRQIIKAQLPGLQNNTYDGSQEALKDLKPATTSQSTDDVSDEDEVKSGVAYNWSTYYFTYGGGTTNAYLHDDDSQTPDSPEKLILKLWDDVQSEVETIVKLGGNLAKDLLDFFISGKYNIQSLVGKISADLVDSMIDSLKILGDILFKALSLGISITRNVANRTIDIPVLGWLWKHVIAGGRSLSLLGLCSLVLAIPTTVLYKATKKVAPPTLKGRLTKDSFHEYVSGTAGDDLTKDVFNFGLASASSLELVYGEFETIALLADGAFEGTGLEAIPIGPVAALMNVVSSASLTFETVGGFLSWPVEGPYGAAMIQANSFDMGKFAKYSKWGLTVTNFAANAVVKVVGKAKKSEQPAIKRWKGSVAAVISVPMLCVALTGDINDSIEAKKKTAVIVNHFIEAFLKFGKQWGFAVSSWNNEVENEIMYIALAVKQVCTYGRYGFQIADFIVEHV</sequence>
<dbReference type="eggNOG" id="ENOG502RE1J">
    <property type="taxonomic scope" value="Eukaryota"/>
</dbReference>
<dbReference type="InParanoid" id="C7ZER0"/>
<organism evidence="1 2">
    <name type="scientific">Fusarium vanettenii (strain ATCC MYA-4622 / CBS 123669 / FGSC 9596 / NRRL 45880 / 77-13-4)</name>
    <name type="common">Fusarium solani subsp. pisi</name>
    <dbReference type="NCBI Taxonomy" id="660122"/>
    <lineage>
        <taxon>Eukaryota</taxon>
        <taxon>Fungi</taxon>
        <taxon>Dikarya</taxon>
        <taxon>Ascomycota</taxon>
        <taxon>Pezizomycotina</taxon>
        <taxon>Sordariomycetes</taxon>
        <taxon>Hypocreomycetidae</taxon>
        <taxon>Hypocreales</taxon>
        <taxon>Nectriaceae</taxon>
        <taxon>Fusarium</taxon>
        <taxon>Fusarium solani species complex</taxon>
        <taxon>Fusarium vanettenii</taxon>
    </lineage>
</organism>
<dbReference type="HOGENOM" id="CLU_008240_0_0_1"/>
<dbReference type="GeneID" id="9665361"/>
<dbReference type="AlphaFoldDB" id="C7ZER0"/>
<dbReference type="OMA" id="VENELMY"/>